<evidence type="ECO:0000256" key="6">
    <source>
        <dbReference type="ARBA" id="ARBA00038035"/>
    </source>
</evidence>
<comment type="caution">
    <text evidence="11">The sequence shown here is derived from an EMBL/GenBank/DDBJ whole genome shotgun (WGS) entry which is preliminary data.</text>
</comment>
<feature type="binding site" evidence="7">
    <location>
        <position position="165"/>
    </location>
    <ligand>
        <name>ATP</name>
        <dbReference type="ChEBI" id="CHEBI:30616"/>
    </ligand>
</feature>
<evidence type="ECO:0000313" key="12">
    <source>
        <dbReference type="Proteomes" id="UP001465976"/>
    </source>
</evidence>
<dbReference type="InterPro" id="IPR011009">
    <property type="entry name" value="Kinase-like_dom_sf"/>
</dbReference>
<organism evidence="11 12">
    <name type="scientific">Marasmius crinis-equi</name>
    <dbReference type="NCBI Taxonomy" id="585013"/>
    <lineage>
        <taxon>Eukaryota</taxon>
        <taxon>Fungi</taxon>
        <taxon>Dikarya</taxon>
        <taxon>Basidiomycota</taxon>
        <taxon>Agaricomycotina</taxon>
        <taxon>Agaricomycetes</taxon>
        <taxon>Agaricomycetidae</taxon>
        <taxon>Agaricales</taxon>
        <taxon>Marasmiineae</taxon>
        <taxon>Marasmiaceae</taxon>
        <taxon>Marasmius</taxon>
    </lineage>
</organism>
<feature type="domain" description="Protein kinase" evidence="10">
    <location>
        <begin position="136"/>
        <end position="478"/>
    </location>
</feature>
<keyword evidence="4 11" id="KW-0418">Kinase</keyword>
<evidence type="ECO:0000256" key="1">
    <source>
        <dbReference type="ARBA" id="ARBA00022527"/>
    </source>
</evidence>
<evidence type="ECO:0000256" key="5">
    <source>
        <dbReference type="ARBA" id="ARBA00022840"/>
    </source>
</evidence>
<dbReference type="InterPro" id="IPR008271">
    <property type="entry name" value="Ser/Thr_kinase_AS"/>
</dbReference>
<dbReference type="PROSITE" id="PS00107">
    <property type="entry name" value="PROTEIN_KINASE_ATP"/>
    <property type="match status" value="1"/>
</dbReference>
<feature type="compositionally biased region" description="Low complexity" evidence="9">
    <location>
        <begin position="387"/>
        <end position="407"/>
    </location>
</feature>
<comment type="similarity">
    <text evidence="6">Belongs to the protein kinase superfamily. STE Ser/Thr protein kinase family. MAP kinase kinase subfamily.</text>
</comment>
<dbReference type="InterPro" id="IPR050915">
    <property type="entry name" value="MAP_kinase_kinase"/>
</dbReference>
<dbReference type="InterPro" id="IPR017441">
    <property type="entry name" value="Protein_kinase_ATP_BS"/>
</dbReference>
<accession>A0ABR3FD98</accession>
<proteinExistence type="inferred from homology"/>
<evidence type="ECO:0000256" key="9">
    <source>
        <dbReference type="SAM" id="MobiDB-lite"/>
    </source>
</evidence>
<name>A0ABR3FD98_9AGAR</name>
<feature type="compositionally biased region" description="Gly residues" evidence="9">
    <location>
        <begin position="107"/>
        <end position="119"/>
    </location>
</feature>
<dbReference type="InterPro" id="IPR000719">
    <property type="entry name" value="Prot_kinase_dom"/>
</dbReference>
<evidence type="ECO:0000313" key="11">
    <source>
        <dbReference type="EMBL" id="KAL0573240.1"/>
    </source>
</evidence>
<keyword evidence="1 8" id="KW-0723">Serine/threonine-protein kinase</keyword>
<feature type="region of interest" description="Disordered" evidence="9">
    <location>
        <begin position="94"/>
        <end position="132"/>
    </location>
</feature>
<dbReference type="PROSITE" id="PS00108">
    <property type="entry name" value="PROTEIN_KINASE_ST"/>
    <property type="match status" value="1"/>
</dbReference>
<dbReference type="Gene3D" id="3.30.200.20">
    <property type="entry name" value="Phosphorylase Kinase, domain 1"/>
    <property type="match status" value="1"/>
</dbReference>
<evidence type="ECO:0000256" key="4">
    <source>
        <dbReference type="ARBA" id="ARBA00022777"/>
    </source>
</evidence>
<feature type="region of interest" description="Disordered" evidence="9">
    <location>
        <begin position="369"/>
        <end position="414"/>
    </location>
</feature>
<sequence length="495" mass="53310">MSAPPPPPPINGHSVDGSGSLAKKRNFKALQLPTASRQAPRGPRPPLIATNSGGRLPTITGADNDPLSPESSTAQRKRLQAAIEEMEKMDLNGKAKVNGQGHDKAGSDGGAGSASGSGRGSNKKRVLESLPKPEELKNIAELGMGNGGSVMKVEHVPSGIIMAKKVVLIDAKPSVRKQILRELHIMHLCDSPYIVSSYGAFLQDPNICICMEFMDKRSFDGIYKRTGAIDIDIVGKVAESVLKGLLYLYDVHHIIHRDIKPSNILLNSEGDVKLCDFGVSGELINSLANTFVGTSIYMSPERIQGAEYSIRSDVWSLGITIVELAHGRFPFADYSDDLNSAITPGGAGLPFNMNGSSRPNSMVIPTKEEKELPSVDEEKELPPLPPNANDAPAPAPAPGLLGAPAGGARRRSRGVSLHGGAMTMSILELMHLIVREPAPRLKEDAKFPEEACGFVDACLDKDYEKRKTPRDLVGYSWFKTERVEKVDMKVWAATV</sequence>
<evidence type="ECO:0000256" key="7">
    <source>
        <dbReference type="PROSITE-ProRule" id="PRU10141"/>
    </source>
</evidence>
<dbReference type="PROSITE" id="PS50011">
    <property type="entry name" value="PROTEIN_KINASE_DOM"/>
    <property type="match status" value="1"/>
</dbReference>
<dbReference type="PANTHER" id="PTHR47448">
    <property type="entry name" value="DUAL SPECIFICITY MITOGEN-ACTIVATED PROTEIN KINASE KINASE DSOR1-LIKE PROTEIN"/>
    <property type="match status" value="1"/>
</dbReference>
<evidence type="ECO:0000256" key="3">
    <source>
        <dbReference type="ARBA" id="ARBA00022741"/>
    </source>
</evidence>
<dbReference type="SUPFAM" id="SSF56112">
    <property type="entry name" value="Protein kinase-like (PK-like)"/>
    <property type="match status" value="1"/>
</dbReference>
<reference evidence="11 12" key="1">
    <citation type="submission" date="2024-02" db="EMBL/GenBank/DDBJ databases">
        <title>A draft genome for the cacao thread blight pathogen Marasmius crinis-equi.</title>
        <authorList>
            <person name="Cohen S.P."/>
            <person name="Baruah I.K."/>
            <person name="Amoako-Attah I."/>
            <person name="Bukari Y."/>
            <person name="Meinhardt L.W."/>
            <person name="Bailey B.A."/>
        </authorList>
    </citation>
    <scope>NUCLEOTIDE SEQUENCE [LARGE SCALE GENOMIC DNA]</scope>
    <source>
        <strain evidence="11 12">GH-76</strain>
    </source>
</reference>
<dbReference type="SMART" id="SM00220">
    <property type="entry name" value="S_TKc"/>
    <property type="match status" value="1"/>
</dbReference>
<dbReference type="EC" id="2.7.12.2" evidence="11"/>
<keyword evidence="5 7" id="KW-0067">ATP-binding</keyword>
<protein>
    <submittedName>
        <fullName evidence="11">MAP kinase kinase (MEK)</fullName>
        <ecNumber evidence="11">2.7.12.2</ecNumber>
    </submittedName>
</protein>
<dbReference type="GO" id="GO:0004708">
    <property type="term" value="F:MAP kinase kinase activity"/>
    <property type="evidence" value="ECO:0007669"/>
    <property type="project" value="UniProtKB-EC"/>
</dbReference>
<dbReference type="Pfam" id="PF00069">
    <property type="entry name" value="Pkinase"/>
    <property type="match status" value="1"/>
</dbReference>
<dbReference type="PANTHER" id="PTHR47448:SF1">
    <property type="entry name" value="SERINE_THREONINE-PROTEIN KINASE STE7 HOMOLOG"/>
    <property type="match status" value="1"/>
</dbReference>
<evidence type="ECO:0000259" key="10">
    <source>
        <dbReference type="PROSITE" id="PS50011"/>
    </source>
</evidence>
<dbReference type="Proteomes" id="UP001465976">
    <property type="component" value="Unassembled WGS sequence"/>
</dbReference>
<gene>
    <name evidence="11" type="primary">STE7_2</name>
    <name evidence="11" type="ORF">V5O48_008708</name>
</gene>
<evidence type="ECO:0000256" key="2">
    <source>
        <dbReference type="ARBA" id="ARBA00022679"/>
    </source>
</evidence>
<feature type="region of interest" description="Disordered" evidence="9">
    <location>
        <begin position="1"/>
        <end position="78"/>
    </location>
</feature>
<keyword evidence="2 11" id="KW-0808">Transferase</keyword>
<dbReference type="Gene3D" id="1.10.510.10">
    <property type="entry name" value="Transferase(Phosphotransferase) domain 1"/>
    <property type="match status" value="1"/>
</dbReference>
<keyword evidence="3 7" id="KW-0547">Nucleotide-binding</keyword>
<evidence type="ECO:0000256" key="8">
    <source>
        <dbReference type="RuleBase" id="RU000304"/>
    </source>
</evidence>
<keyword evidence="12" id="KW-1185">Reference proteome</keyword>
<feature type="compositionally biased region" description="Pro residues" evidence="9">
    <location>
        <begin position="1"/>
        <end position="10"/>
    </location>
</feature>
<dbReference type="EMBL" id="JBAHYK010000525">
    <property type="protein sequence ID" value="KAL0573240.1"/>
    <property type="molecule type" value="Genomic_DNA"/>
</dbReference>